<dbReference type="EMBL" id="HACA01012641">
    <property type="protein sequence ID" value="CDW30002.1"/>
    <property type="molecule type" value="Transcribed_RNA"/>
</dbReference>
<dbReference type="AlphaFoldDB" id="A0A0K2TWE6"/>
<proteinExistence type="predicted"/>
<organism evidence="1">
    <name type="scientific">Lepeophtheirus salmonis</name>
    <name type="common">Salmon louse</name>
    <name type="synonym">Caligus salmonis</name>
    <dbReference type="NCBI Taxonomy" id="72036"/>
    <lineage>
        <taxon>Eukaryota</taxon>
        <taxon>Metazoa</taxon>
        <taxon>Ecdysozoa</taxon>
        <taxon>Arthropoda</taxon>
        <taxon>Crustacea</taxon>
        <taxon>Multicrustacea</taxon>
        <taxon>Hexanauplia</taxon>
        <taxon>Copepoda</taxon>
        <taxon>Siphonostomatoida</taxon>
        <taxon>Caligidae</taxon>
        <taxon>Lepeophtheirus</taxon>
    </lineage>
</organism>
<accession>A0A0K2TWE6</accession>
<evidence type="ECO:0000313" key="1">
    <source>
        <dbReference type="EMBL" id="CDW30002.1"/>
    </source>
</evidence>
<reference evidence="1" key="1">
    <citation type="submission" date="2014-05" db="EMBL/GenBank/DDBJ databases">
        <authorList>
            <person name="Chronopoulou M."/>
        </authorList>
    </citation>
    <scope>NUCLEOTIDE SEQUENCE</scope>
    <source>
        <tissue evidence="1">Whole organism</tissue>
    </source>
</reference>
<sequence>MVITSVVSVPSSSVSVRSSVVLESVLKTQKVLTVPRHSFRN</sequence>
<protein>
    <submittedName>
        <fullName evidence="1">Uncharacterized protein</fullName>
    </submittedName>
</protein>
<name>A0A0K2TWE6_LEPSM</name>